<feature type="domain" description="DNA helicase Pif1-like DEAD-box helicase" evidence="3">
    <location>
        <begin position="693"/>
        <end position="824"/>
    </location>
</feature>
<dbReference type="PANTHER" id="PTHR10492">
    <property type="match status" value="1"/>
</dbReference>
<protein>
    <recommendedName>
        <fullName evidence="1">ATP-dependent DNA helicase</fullName>
        <ecNumber evidence="1">5.6.2.3</ecNumber>
    </recommendedName>
</protein>
<dbReference type="PANTHER" id="PTHR10492:SF96">
    <property type="entry name" value="ATP-DEPENDENT DNA HELICASE"/>
    <property type="match status" value="1"/>
</dbReference>
<keyword evidence="1" id="KW-0067">ATP-binding</keyword>
<keyword evidence="1" id="KW-0227">DNA damage</keyword>
<proteinExistence type="inferred from homology"/>
<keyword evidence="1" id="KW-0233">DNA recombination</keyword>
<keyword evidence="1" id="KW-0547">Nucleotide-binding</keyword>
<evidence type="ECO:0000259" key="3">
    <source>
        <dbReference type="Pfam" id="PF05970"/>
    </source>
</evidence>
<organism evidence="4 5">
    <name type="scientific">Tanacetum coccineum</name>
    <dbReference type="NCBI Taxonomy" id="301880"/>
    <lineage>
        <taxon>Eukaryota</taxon>
        <taxon>Viridiplantae</taxon>
        <taxon>Streptophyta</taxon>
        <taxon>Embryophyta</taxon>
        <taxon>Tracheophyta</taxon>
        <taxon>Spermatophyta</taxon>
        <taxon>Magnoliopsida</taxon>
        <taxon>eudicotyledons</taxon>
        <taxon>Gunneridae</taxon>
        <taxon>Pentapetalae</taxon>
        <taxon>asterids</taxon>
        <taxon>campanulids</taxon>
        <taxon>Asterales</taxon>
        <taxon>Asteraceae</taxon>
        <taxon>Asteroideae</taxon>
        <taxon>Anthemideae</taxon>
        <taxon>Anthemidinae</taxon>
        <taxon>Tanacetum</taxon>
    </lineage>
</organism>
<comment type="catalytic activity">
    <reaction evidence="1">
        <text>ATP + H2O = ADP + phosphate + H(+)</text>
        <dbReference type="Rhea" id="RHEA:13065"/>
        <dbReference type="ChEBI" id="CHEBI:15377"/>
        <dbReference type="ChEBI" id="CHEBI:15378"/>
        <dbReference type="ChEBI" id="CHEBI:30616"/>
        <dbReference type="ChEBI" id="CHEBI:43474"/>
        <dbReference type="ChEBI" id="CHEBI:456216"/>
        <dbReference type="EC" id="5.6.2.3"/>
    </reaction>
</comment>
<name>A0ABQ5DVM2_9ASTR</name>
<gene>
    <name evidence="4" type="ORF">Tco_0950998</name>
</gene>
<comment type="cofactor">
    <cofactor evidence="1">
        <name>Mg(2+)</name>
        <dbReference type="ChEBI" id="CHEBI:18420"/>
    </cofactor>
</comment>
<evidence type="ECO:0000256" key="2">
    <source>
        <dbReference type="SAM" id="MobiDB-lite"/>
    </source>
</evidence>
<dbReference type="EC" id="5.6.2.3" evidence="1"/>
<comment type="similarity">
    <text evidence="1">Belongs to the helicase family.</text>
</comment>
<evidence type="ECO:0000313" key="4">
    <source>
        <dbReference type="EMBL" id="GJT42283.1"/>
    </source>
</evidence>
<evidence type="ECO:0000256" key="1">
    <source>
        <dbReference type="RuleBase" id="RU363044"/>
    </source>
</evidence>
<dbReference type="EMBL" id="BQNB010015632">
    <property type="protein sequence ID" value="GJT42283.1"/>
    <property type="molecule type" value="Genomic_DNA"/>
</dbReference>
<sequence>MCGVGMEKIWTSSNTSIMILFIYVSPDLSDDNVFNSGSIQEDTPISEESIERRKTPSVDVQILGIGGNINTHLSIGGHDMVPTTTVPVLRIFDCFRNMRLNSLGSNYMSHTDNRYRVGDQQIRTRTLENAGYPPITDEISVPNVHKRGCLHTVSTTSSLEESIQRNTIRTEDILGHTASSSRMAPVNHAYLCMDVTDCIIRPEIIAFPNSSAKNVYQSRARVPVSRIFDRFRNCRFAQPPAIGSDYMSHEDCIRWCHTASSSRMAPVNHAYLCIDVMNCIIRPEIITFPNSSMKNVYQSHARGDYLDTTYCRSLHNEVSAINECSTLGTQKTSQSRPLQTAMYNQPSSSRNVPRRPQNQVKIDEYISAEIPDPVEDPRGYKVVTELMMHGPCGVANLGVLCMENGACNKHFPKRPIGDTSTSMGEKHIQVDEIQNYIDGRKARQMSNMPGKKKTTLTEWYVYNNENTDGRHLTYLDFPSEFVWYPNSKSWHRRVVKTKKSLGRLAYVHPNSGELFYFRMLLCHQKVCKSPTEVRTVNGHVLPTYRAACEALGLLGDKKEWDITLEESIVSASSAEISMKDDIPAKVSEAIGILNYHVNTPKLQGYILYELEAILNGFGKSVKDFGLPPPPERLLKDLRNKLLIEERNYKRDLLMQDATHFVPKLNHDQKEIYNLIINASKENRHELLFVYGHGIVSLLLPSGRTAHSRFKLPLDLTDESVCHAKKHSQLANLLIETDLIIWDEAPMNDRRCFEALDKTHRYLMNAPEILFGGKTIVLGGEFRQTLPVKEGAAKEELINASIAESYLWLCFKICKIKENMSFSSTKDQK</sequence>
<reference evidence="4" key="1">
    <citation type="journal article" date="2022" name="Int. J. Mol. Sci.">
        <title>Draft Genome of Tanacetum Coccineum: Genomic Comparison of Closely Related Tanacetum-Family Plants.</title>
        <authorList>
            <person name="Yamashiro T."/>
            <person name="Shiraishi A."/>
            <person name="Nakayama K."/>
            <person name="Satake H."/>
        </authorList>
    </citation>
    <scope>NUCLEOTIDE SEQUENCE</scope>
</reference>
<keyword evidence="1" id="KW-0234">DNA repair</keyword>
<accession>A0ABQ5DVM2</accession>
<dbReference type="GO" id="GO:0004386">
    <property type="term" value="F:helicase activity"/>
    <property type="evidence" value="ECO:0007669"/>
    <property type="project" value="UniProtKB-KW"/>
</dbReference>
<dbReference type="SUPFAM" id="SSF52540">
    <property type="entry name" value="P-loop containing nucleoside triphosphate hydrolases"/>
    <property type="match status" value="1"/>
</dbReference>
<feature type="region of interest" description="Disordered" evidence="2">
    <location>
        <begin position="329"/>
        <end position="355"/>
    </location>
</feature>
<comment type="caution">
    <text evidence="4">The sequence shown here is derived from an EMBL/GenBank/DDBJ whole genome shotgun (WGS) entry which is preliminary data.</text>
</comment>
<keyword evidence="5" id="KW-1185">Reference proteome</keyword>
<keyword evidence="1 4" id="KW-0347">Helicase</keyword>
<dbReference type="InterPro" id="IPR010285">
    <property type="entry name" value="DNA_helicase_pif1-like_DEAD"/>
</dbReference>
<keyword evidence="1" id="KW-0378">Hydrolase</keyword>
<dbReference type="Proteomes" id="UP001151760">
    <property type="component" value="Unassembled WGS sequence"/>
</dbReference>
<dbReference type="Gene3D" id="3.40.50.300">
    <property type="entry name" value="P-loop containing nucleotide triphosphate hydrolases"/>
    <property type="match status" value="1"/>
</dbReference>
<evidence type="ECO:0000313" key="5">
    <source>
        <dbReference type="Proteomes" id="UP001151760"/>
    </source>
</evidence>
<dbReference type="InterPro" id="IPR027417">
    <property type="entry name" value="P-loop_NTPase"/>
</dbReference>
<reference evidence="4" key="2">
    <citation type="submission" date="2022-01" db="EMBL/GenBank/DDBJ databases">
        <authorList>
            <person name="Yamashiro T."/>
            <person name="Shiraishi A."/>
            <person name="Satake H."/>
            <person name="Nakayama K."/>
        </authorList>
    </citation>
    <scope>NUCLEOTIDE SEQUENCE</scope>
</reference>
<dbReference type="Pfam" id="PF05970">
    <property type="entry name" value="PIF1"/>
    <property type="match status" value="1"/>
</dbReference>